<keyword evidence="13 35" id="KW-1133">Transmembrane helix</keyword>
<evidence type="ECO:0000256" key="6">
    <source>
        <dbReference type="ARBA" id="ARBA00022553"/>
    </source>
</evidence>
<comment type="catalytic activity">
    <reaction evidence="30">
        <text>heptan-4-one + NADPH + O2 + H(+) = propyl butanoate + NADP(+) + H2O</text>
        <dbReference type="Rhea" id="RHEA:54852"/>
        <dbReference type="ChEBI" id="CHEBI:15377"/>
        <dbReference type="ChEBI" id="CHEBI:15378"/>
        <dbReference type="ChEBI" id="CHEBI:15379"/>
        <dbReference type="ChEBI" id="CHEBI:57783"/>
        <dbReference type="ChEBI" id="CHEBI:58349"/>
        <dbReference type="ChEBI" id="CHEBI:89484"/>
        <dbReference type="ChEBI" id="CHEBI:89719"/>
    </reaction>
    <physiologicalReaction direction="left-to-right" evidence="30">
        <dbReference type="Rhea" id="RHEA:54853"/>
    </physiologicalReaction>
</comment>
<evidence type="ECO:0000256" key="10">
    <source>
        <dbReference type="ARBA" id="ARBA00022827"/>
    </source>
</evidence>
<name>A0AA39H6E1_9BILA</name>
<organism evidence="36 37">
    <name type="scientific">Steinernema hermaphroditum</name>
    <dbReference type="NCBI Taxonomy" id="289476"/>
    <lineage>
        <taxon>Eukaryota</taxon>
        <taxon>Metazoa</taxon>
        <taxon>Ecdysozoa</taxon>
        <taxon>Nematoda</taxon>
        <taxon>Chromadorea</taxon>
        <taxon>Rhabditida</taxon>
        <taxon>Tylenchina</taxon>
        <taxon>Panagrolaimomorpha</taxon>
        <taxon>Strongyloidoidea</taxon>
        <taxon>Steinernematidae</taxon>
        <taxon>Steinernema</taxon>
    </lineage>
</organism>
<dbReference type="GO" id="GO:0016174">
    <property type="term" value="F:NAD(P)H oxidase H2O2-forming activity"/>
    <property type="evidence" value="ECO:0007669"/>
    <property type="project" value="UniProtKB-EC"/>
</dbReference>
<comment type="function">
    <text evidence="18">Acts as a Baeyer-Villiger monooxygenase on a broad range of substrates. Catalyzes the insertion of an oxygen atom into a carbon-carbon bond adjacent to a carbonyl, which converts ketones to esters. Active on diverse carbonyl compounds, whereas soft nucleophiles are mostly non- or poorly reactive. In contrast with other forms of FMO it is non- or poorly active on 'classical' substrates such as drugs, pesticides, and dietary components containing soft nucleophilic heteroatoms. Able to oxidize drug molecules bearing a carbonyl group on an aliphatic chain, such as nabumetone and pentoxifylline. Also, in the absence of substrates, shows slow but yet significant NADPH oxidase activity. Acts as a positive modulator of cholesterol biosynthesis as well as glucose homeostasis, promoting metabolic aging via pleiotropic effects.</text>
</comment>
<comment type="catalytic activity">
    <reaction evidence="22">
        <text>heptan-2-one + NADPH + O2 + H(+) = pentyl acetate + NADP(+) + H2O</text>
        <dbReference type="Rhea" id="RHEA:54836"/>
        <dbReference type="ChEBI" id="CHEBI:5672"/>
        <dbReference type="ChEBI" id="CHEBI:15377"/>
        <dbReference type="ChEBI" id="CHEBI:15378"/>
        <dbReference type="ChEBI" id="CHEBI:15379"/>
        <dbReference type="ChEBI" id="CHEBI:57783"/>
        <dbReference type="ChEBI" id="CHEBI:58349"/>
        <dbReference type="ChEBI" id="CHEBI:87362"/>
    </reaction>
    <physiologicalReaction direction="left-to-right" evidence="22">
        <dbReference type="Rhea" id="RHEA:54837"/>
    </physiologicalReaction>
</comment>
<comment type="similarity">
    <text evidence="4 33 34">Belongs to the FMO family.</text>
</comment>
<dbReference type="GO" id="GO:0006629">
    <property type="term" value="P:lipid metabolic process"/>
    <property type="evidence" value="ECO:0007669"/>
    <property type="project" value="UniProtKB-KW"/>
</dbReference>
<comment type="catalytic activity">
    <reaction evidence="24">
        <text>NADPH + O2 + H(+) = H2O2 + NADP(+)</text>
        <dbReference type="Rhea" id="RHEA:11260"/>
        <dbReference type="ChEBI" id="CHEBI:15378"/>
        <dbReference type="ChEBI" id="CHEBI:15379"/>
        <dbReference type="ChEBI" id="CHEBI:16240"/>
        <dbReference type="ChEBI" id="CHEBI:57783"/>
        <dbReference type="ChEBI" id="CHEBI:58349"/>
        <dbReference type="EC" id="1.6.3.1"/>
    </reaction>
    <physiologicalReaction direction="left-to-right" evidence="24">
        <dbReference type="Rhea" id="RHEA:11261"/>
    </physiologicalReaction>
</comment>
<dbReference type="GO" id="GO:0034899">
    <property type="term" value="F:trimethylamine monooxygenase activity"/>
    <property type="evidence" value="ECO:0007669"/>
    <property type="project" value="UniProtKB-EC"/>
</dbReference>
<keyword evidence="17 33" id="KW-0472">Membrane</keyword>
<evidence type="ECO:0000256" key="8">
    <source>
        <dbReference type="ARBA" id="ARBA00022692"/>
    </source>
</evidence>
<gene>
    <name evidence="36" type="ORF">QR680_003348</name>
</gene>
<evidence type="ECO:0000256" key="14">
    <source>
        <dbReference type="ARBA" id="ARBA00023002"/>
    </source>
</evidence>
<evidence type="ECO:0000256" key="31">
    <source>
        <dbReference type="ARBA" id="ARBA00049443"/>
    </source>
</evidence>
<evidence type="ECO:0000256" key="16">
    <source>
        <dbReference type="ARBA" id="ARBA00023098"/>
    </source>
</evidence>
<keyword evidence="15 33" id="KW-0503">Monooxygenase</keyword>
<evidence type="ECO:0000256" key="5">
    <source>
        <dbReference type="ARBA" id="ARBA00022481"/>
    </source>
</evidence>
<evidence type="ECO:0000256" key="25">
    <source>
        <dbReference type="ARBA" id="ARBA00047977"/>
    </source>
</evidence>
<evidence type="ECO:0000256" key="15">
    <source>
        <dbReference type="ARBA" id="ARBA00023033"/>
    </source>
</evidence>
<keyword evidence="11" id="KW-0492">Microsome</keyword>
<accession>A0AA39H6E1</accession>
<dbReference type="InterPro" id="IPR020946">
    <property type="entry name" value="Flavin_mOase-like"/>
</dbReference>
<dbReference type="Pfam" id="PF00743">
    <property type="entry name" value="FMO-like"/>
    <property type="match status" value="1"/>
</dbReference>
<dbReference type="InterPro" id="IPR036188">
    <property type="entry name" value="FAD/NAD-bd_sf"/>
</dbReference>
<dbReference type="GO" id="GO:0004499">
    <property type="term" value="F:N,N-dimethylaniline monooxygenase activity"/>
    <property type="evidence" value="ECO:0007669"/>
    <property type="project" value="UniProtKB-UniRule"/>
</dbReference>
<comment type="catalytic activity">
    <reaction evidence="20">
        <text>hypotaurine + NADH + O2 + H(+) = taurine + NAD(+) + H2O</text>
        <dbReference type="Rhea" id="RHEA:74111"/>
        <dbReference type="ChEBI" id="CHEBI:15377"/>
        <dbReference type="ChEBI" id="CHEBI:15378"/>
        <dbReference type="ChEBI" id="CHEBI:15379"/>
        <dbReference type="ChEBI" id="CHEBI:57540"/>
        <dbReference type="ChEBI" id="CHEBI:57853"/>
        <dbReference type="ChEBI" id="CHEBI:57945"/>
        <dbReference type="ChEBI" id="CHEBI:507393"/>
        <dbReference type="EC" id="1.14.13.8"/>
    </reaction>
    <physiologicalReaction direction="left-to-right" evidence="20">
        <dbReference type="Rhea" id="RHEA:74112"/>
    </physiologicalReaction>
</comment>
<dbReference type="InterPro" id="IPR002257">
    <property type="entry name" value="Flavin_mOase_5"/>
</dbReference>
<keyword evidence="10 33" id="KW-0274">FAD</keyword>
<evidence type="ECO:0000256" key="11">
    <source>
        <dbReference type="ARBA" id="ARBA00022848"/>
    </source>
</evidence>
<evidence type="ECO:0000256" key="23">
    <source>
        <dbReference type="ARBA" id="ARBA00047855"/>
    </source>
</evidence>
<evidence type="ECO:0000256" key="12">
    <source>
        <dbReference type="ARBA" id="ARBA00022857"/>
    </source>
</evidence>
<evidence type="ECO:0000256" key="30">
    <source>
        <dbReference type="ARBA" id="ARBA00048990"/>
    </source>
</evidence>
<evidence type="ECO:0000256" key="13">
    <source>
        <dbReference type="ARBA" id="ARBA00022989"/>
    </source>
</evidence>
<evidence type="ECO:0000256" key="9">
    <source>
        <dbReference type="ARBA" id="ARBA00022824"/>
    </source>
</evidence>
<evidence type="ECO:0000256" key="29">
    <source>
        <dbReference type="ARBA" id="ARBA00048989"/>
    </source>
</evidence>
<dbReference type="GO" id="GO:0050660">
    <property type="term" value="F:flavin adenine dinucleotide binding"/>
    <property type="evidence" value="ECO:0007669"/>
    <property type="project" value="InterPro"/>
</dbReference>
<proteinExistence type="inferred from homology"/>
<comment type="catalytic activity">
    <reaction evidence="21">
        <text>hexan-3-one + NADPH + O2 + H(+) = propyl propanoate + NADP(+) + H2O</text>
        <dbReference type="Rhea" id="RHEA:54848"/>
        <dbReference type="ChEBI" id="CHEBI:15377"/>
        <dbReference type="ChEBI" id="CHEBI:15378"/>
        <dbReference type="ChEBI" id="CHEBI:15379"/>
        <dbReference type="ChEBI" id="CHEBI:57783"/>
        <dbReference type="ChEBI" id="CHEBI:58349"/>
        <dbReference type="ChEBI" id="CHEBI:89828"/>
        <dbReference type="ChEBI" id="CHEBI:89891"/>
    </reaction>
    <physiologicalReaction direction="left-to-right" evidence="21">
        <dbReference type="Rhea" id="RHEA:54849"/>
    </physiologicalReaction>
</comment>
<feature type="transmembrane region" description="Helical" evidence="35">
    <location>
        <begin position="517"/>
        <end position="536"/>
    </location>
</feature>
<evidence type="ECO:0000256" key="32">
    <source>
        <dbReference type="ARBA" id="ARBA00049475"/>
    </source>
</evidence>
<keyword evidence="7 33" id="KW-0285">Flavoprotein</keyword>
<protein>
    <recommendedName>
        <fullName evidence="34">Flavin-containing monooxygenase</fullName>
        <ecNumber evidence="34">1.-.-.-</ecNumber>
    </recommendedName>
</protein>
<evidence type="ECO:0000256" key="1">
    <source>
        <dbReference type="ARBA" id="ARBA00001974"/>
    </source>
</evidence>
<keyword evidence="5" id="KW-0488">Methylation</keyword>
<evidence type="ECO:0000256" key="19">
    <source>
        <dbReference type="ARBA" id="ARBA00045957"/>
    </source>
</evidence>
<dbReference type="GO" id="GO:0050661">
    <property type="term" value="F:NADP binding"/>
    <property type="evidence" value="ECO:0007669"/>
    <property type="project" value="InterPro"/>
</dbReference>
<comment type="catalytic activity">
    <reaction evidence="31">
        <text>N,N-dimethylaniline + NADPH + O2 + H(+) = N,N-dimethylaniline N-oxide + NADP(+) + H2O</text>
        <dbReference type="Rhea" id="RHEA:24468"/>
        <dbReference type="ChEBI" id="CHEBI:15377"/>
        <dbReference type="ChEBI" id="CHEBI:15378"/>
        <dbReference type="ChEBI" id="CHEBI:15379"/>
        <dbReference type="ChEBI" id="CHEBI:16269"/>
        <dbReference type="ChEBI" id="CHEBI:17735"/>
        <dbReference type="ChEBI" id="CHEBI:57783"/>
        <dbReference type="ChEBI" id="CHEBI:58349"/>
        <dbReference type="EC" id="1.14.13.8"/>
    </reaction>
    <physiologicalReaction direction="left-to-right" evidence="31">
        <dbReference type="Rhea" id="RHEA:24469"/>
    </physiologicalReaction>
</comment>
<evidence type="ECO:0000256" key="17">
    <source>
        <dbReference type="ARBA" id="ARBA00023136"/>
    </source>
</evidence>
<dbReference type="PRINTS" id="PR00370">
    <property type="entry name" value="FMOXYGENASE"/>
</dbReference>
<comment type="subcellular location">
    <subcellularLocation>
        <location evidence="2">Endoplasmic reticulum membrane</location>
        <topology evidence="2">Single-pass membrane protein</topology>
    </subcellularLocation>
    <subcellularLocation>
        <location evidence="3">Microsome membrane</location>
    </subcellularLocation>
</comment>
<comment type="catalytic activity">
    <reaction evidence="25">
        <text>hexan-3-one + NADPH + O2 + H(+) = ethyl butanoate + NADP(+) + H2O</text>
        <dbReference type="Rhea" id="RHEA:54844"/>
        <dbReference type="ChEBI" id="CHEBI:15377"/>
        <dbReference type="ChEBI" id="CHEBI:15378"/>
        <dbReference type="ChEBI" id="CHEBI:15379"/>
        <dbReference type="ChEBI" id="CHEBI:57783"/>
        <dbReference type="ChEBI" id="CHEBI:58349"/>
        <dbReference type="ChEBI" id="CHEBI:88764"/>
        <dbReference type="ChEBI" id="CHEBI:89891"/>
    </reaction>
    <physiologicalReaction direction="left-to-right" evidence="25">
        <dbReference type="Rhea" id="RHEA:54845"/>
    </physiologicalReaction>
</comment>
<evidence type="ECO:0000256" key="7">
    <source>
        <dbReference type="ARBA" id="ARBA00022630"/>
    </source>
</evidence>
<evidence type="ECO:0000256" key="34">
    <source>
        <dbReference type="RuleBase" id="RU361177"/>
    </source>
</evidence>
<comment type="cofactor">
    <cofactor evidence="1 33 34">
        <name>FAD</name>
        <dbReference type="ChEBI" id="CHEBI:57692"/>
    </cofactor>
</comment>
<dbReference type="Gene3D" id="3.50.50.60">
    <property type="entry name" value="FAD/NAD(P)-binding domain"/>
    <property type="match status" value="2"/>
</dbReference>
<dbReference type="SUPFAM" id="SSF51905">
    <property type="entry name" value="FAD/NAD(P)-binding domain"/>
    <property type="match status" value="2"/>
</dbReference>
<comment type="catalytic activity">
    <reaction evidence="26">
        <text>hypotaurine + NADPH + O2 + H(+) = taurine + NADP(+) + H2O</text>
        <dbReference type="Rhea" id="RHEA:69819"/>
        <dbReference type="ChEBI" id="CHEBI:15377"/>
        <dbReference type="ChEBI" id="CHEBI:15378"/>
        <dbReference type="ChEBI" id="CHEBI:15379"/>
        <dbReference type="ChEBI" id="CHEBI:57783"/>
        <dbReference type="ChEBI" id="CHEBI:57853"/>
        <dbReference type="ChEBI" id="CHEBI:58349"/>
        <dbReference type="ChEBI" id="CHEBI:507393"/>
        <dbReference type="EC" id="1.14.13.8"/>
    </reaction>
    <physiologicalReaction direction="left-to-right" evidence="26">
        <dbReference type="Rhea" id="RHEA:69820"/>
    </physiologicalReaction>
</comment>
<dbReference type="Proteomes" id="UP001175271">
    <property type="component" value="Unassembled WGS sequence"/>
</dbReference>
<evidence type="ECO:0000256" key="22">
    <source>
        <dbReference type="ARBA" id="ARBA00047574"/>
    </source>
</evidence>
<dbReference type="AlphaFoldDB" id="A0AA39H6E1"/>
<evidence type="ECO:0000256" key="28">
    <source>
        <dbReference type="ARBA" id="ARBA00048459"/>
    </source>
</evidence>
<dbReference type="PRINTS" id="PR01125">
    <property type="entry name" value="FMOXYGENASE5"/>
</dbReference>
<evidence type="ECO:0000256" key="35">
    <source>
        <dbReference type="SAM" id="Phobius"/>
    </source>
</evidence>
<dbReference type="EMBL" id="JAUCMV010000005">
    <property type="protein sequence ID" value="KAK0400087.1"/>
    <property type="molecule type" value="Genomic_DNA"/>
</dbReference>
<keyword evidence="6" id="KW-0597">Phosphoprotein</keyword>
<evidence type="ECO:0000256" key="20">
    <source>
        <dbReference type="ARBA" id="ARBA00047338"/>
    </source>
</evidence>
<evidence type="ECO:0000256" key="26">
    <source>
        <dbReference type="ARBA" id="ARBA00048041"/>
    </source>
</evidence>
<keyword evidence="12 33" id="KW-0521">NADP</keyword>
<dbReference type="PIRSF" id="PIRSF000332">
    <property type="entry name" value="FMO"/>
    <property type="match status" value="1"/>
</dbReference>
<comment type="catalytic activity">
    <reaction evidence="27">
        <text>trimethylamine + NADPH + O2 = trimethylamine N-oxide + NADP(+) + H2O</text>
        <dbReference type="Rhea" id="RHEA:31979"/>
        <dbReference type="ChEBI" id="CHEBI:15377"/>
        <dbReference type="ChEBI" id="CHEBI:15379"/>
        <dbReference type="ChEBI" id="CHEBI:15724"/>
        <dbReference type="ChEBI" id="CHEBI:57783"/>
        <dbReference type="ChEBI" id="CHEBI:58349"/>
        <dbReference type="ChEBI" id="CHEBI:58389"/>
        <dbReference type="EC" id="1.14.13.148"/>
    </reaction>
    <physiologicalReaction direction="left-to-right" evidence="27">
        <dbReference type="Rhea" id="RHEA:31980"/>
    </physiologicalReaction>
</comment>
<dbReference type="EC" id="1.-.-.-" evidence="34"/>
<dbReference type="FunFam" id="3.50.50.60:FF:000159">
    <property type="entry name" value="Dimethylaniline monooxygenase [N-oxide-forming]"/>
    <property type="match status" value="1"/>
</dbReference>
<comment type="catalytic activity">
    <reaction evidence="32">
        <text>octan-3-one + NADPH + O2 + H(+) = pentyl propanoate + NADP(+) + H2O</text>
        <dbReference type="Rhea" id="RHEA:54840"/>
        <dbReference type="ChEBI" id="CHEBI:15377"/>
        <dbReference type="ChEBI" id="CHEBI:15378"/>
        <dbReference type="ChEBI" id="CHEBI:15379"/>
        <dbReference type="ChEBI" id="CHEBI:57783"/>
        <dbReference type="ChEBI" id="CHEBI:58349"/>
        <dbReference type="ChEBI" id="CHEBI:80946"/>
        <dbReference type="ChEBI" id="CHEBI:87373"/>
    </reaction>
    <physiologicalReaction direction="left-to-right" evidence="32">
        <dbReference type="Rhea" id="RHEA:54841"/>
    </physiologicalReaction>
</comment>
<evidence type="ECO:0000256" key="33">
    <source>
        <dbReference type="PIRNR" id="PIRNR000332"/>
    </source>
</evidence>
<reference evidence="36" key="1">
    <citation type="submission" date="2023-06" db="EMBL/GenBank/DDBJ databases">
        <title>Genomic analysis of the entomopathogenic nematode Steinernema hermaphroditum.</title>
        <authorList>
            <person name="Schwarz E.M."/>
            <person name="Heppert J.K."/>
            <person name="Baniya A."/>
            <person name="Schwartz H.T."/>
            <person name="Tan C.-H."/>
            <person name="Antoshechkin I."/>
            <person name="Sternberg P.W."/>
            <person name="Goodrich-Blair H."/>
            <person name="Dillman A.R."/>
        </authorList>
    </citation>
    <scope>NUCLEOTIDE SEQUENCE</scope>
    <source>
        <strain evidence="36">PS9179</strain>
        <tissue evidence="36">Whole animal</tissue>
    </source>
</reference>
<evidence type="ECO:0000256" key="2">
    <source>
        <dbReference type="ARBA" id="ARBA00004389"/>
    </source>
</evidence>
<evidence type="ECO:0000256" key="24">
    <source>
        <dbReference type="ARBA" id="ARBA00047864"/>
    </source>
</evidence>
<dbReference type="GO" id="GO:0005789">
    <property type="term" value="C:endoplasmic reticulum membrane"/>
    <property type="evidence" value="ECO:0007669"/>
    <property type="project" value="UniProtKB-SubCell"/>
</dbReference>
<keyword evidence="9 33" id="KW-0256">Endoplasmic reticulum</keyword>
<keyword evidence="14 33" id="KW-0560">Oxidoreductase</keyword>
<comment type="catalytic activity">
    <reaction evidence="23">
        <text>sulcatone + NADPH + O2 + H(+) = 4-methylpent-3-en-1-yl acetate + NADP(+) + H2O</text>
        <dbReference type="Rhea" id="RHEA:54864"/>
        <dbReference type="ChEBI" id="CHEBI:15377"/>
        <dbReference type="ChEBI" id="CHEBI:15378"/>
        <dbReference type="ChEBI" id="CHEBI:15379"/>
        <dbReference type="ChEBI" id="CHEBI:16310"/>
        <dbReference type="ChEBI" id="CHEBI:57783"/>
        <dbReference type="ChEBI" id="CHEBI:58349"/>
        <dbReference type="ChEBI" id="CHEBI:138373"/>
    </reaction>
    <physiologicalReaction direction="left-to-right" evidence="23">
        <dbReference type="Rhea" id="RHEA:54865"/>
    </physiologicalReaction>
</comment>
<keyword evidence="16" id="KW-0443">Lipid metabolism</keyword>
<comment type="catalytic activity">
    <reaction evidence="28">
        <text>octan-3-one + NADPH + O2 + H(+) = ethyl hexanoate + NADP(+) + H2O</text>
        <dbReference type="Rhea" id="RHEA:54856"/>
        <dbReference type="ChEBI" id="CHEBI:15377"/>
        <dbReference type="ChEBI" id="CHEBI:15378"/>
        <dbReference type="ChEBI" id="CHEBI:15379"/>
        <dbReference type="ChEBI" id="CHEBI:57783"/>
        <dbReference type="ChEBI" id="CHEBI:58349"/>
        <dbReference type="ChEBI" id="CHEBI:80946"/>
        <dbReference type="ChEBI" id="CHEBI:86055"/>
    </reaction>
    <physiologicalReaction direction="left-to-right" evidence="28">
        <dbReference type="Rhea" id="RHEA:54857"/>
    </physiologicalReaction>
</comment>
<evidence type="ECO:0000256" key="18">
    <source>
        <dbReference type="ARBA" id="ARBA00045722"/>
    </source>
</evidence>
<evidence type="ECO:0000256" key="21">
    <source>
        <dbReference type="ARBA" id="ARBA00047426"/>
    </source>
</evidence>
<keyword evidence="8 35" id="KW-0812">Transmembrane</keyword>
<dbReference type="PANTHER" id="PTHR23023">
    <property type="entry name" value="DIMETHYLANILINE MONOOXYGENASE"/>
    <property type="match status" value="1"/>
</dbReference>
<comment type="caution">
    <text evidence="36">The sequence shown here is derived from an EMBL/GenBank/DDBJ whole genome shotgun (WGS) entry which is preliminary data.</text>
</comment>
<comment type="function">
    <text evidence="19">Broad spectrum monooxygenase that catalyzes the oxygenation of a wide variety of nitrogen- and sulfur-containing compounds including xenobiotics. Catalyzes the S-oxygenation of hypotaurine to produce taurine, an organic osmolyte involved in cell volume regulation as well as a variety of cytoprotective and developmental processes. In vitro, catalyzes the N-oxygenation of trimethylamine (TMA) to produce trimethylamine N-oxide (TMAO) and could therefore participate to the detoxification of this compound that is generated by the action of gut microbiota from dietary precursors such as choline, choline containing compounds, betaine or L-carnitine.</text>
</comment>
<dbReference type="InterPro" id="IPR050346">
    <property type="entry name" value="FMO-like"/>
</dbReference>
<dbReference type="InterPro" id="IPR000960">
    <property type="entry name" value="Flavin_mOase"/>
</dbReference>
<evidence type="ECO:0000256" key="3">
    <source>
        <dbReference type="ARBA" id="ARBA00004524"/>
    </source>
</evidence>
<evidence type="ECO:0000313" key="37">
    <source>
        <dbReference type="Proteomes" id="UP001175271"/>
    </source>
</evidence>
<keyword evidence="37" id="KW-1185">Reference proteome</keyword>
<sequence length="537" mass="60621">MKRVAIVGAGASGLPAIRHALLYGFEPVCFESADDVGGLWRYKPYETDESSVMKSTVINTSKEMTAYSDFPPPEEYANFMHNTQLLKYLKLYAGEFNLLKYIKFHHKVLNVARAPSFDQDGKWTVVYTDAEGVEHKETFDCVLVASGHHTTPYLPSKWPGQDEFTGKVLHSHSYKDHRGFEDKVVVVVGVGNSGGDVAVELSRLAKQVYLVTRRGTWVFNRIYDYGMPFDLSLNTRMKFILRDIVPERISEAYVIARLQKRFDHGVYGLKPKHGVFSAHPTVNDELPNRIACGTVIIKPNIKSFGKNNLIFEDNTCIEHVDTVVLATGFSFEFPIVENGELIKVHDNEVDLYQYMYPLATAKHNTLAILGLIQPLGSIMPISEMQARVFFDVLSGESQLPASHEMRHNMVEKRETMAKRYVKSRRHTIQVDYNVYMDELAELIGCKPDMKALFLSDPVLAYKCLFGPNAPYQYRLRGPHAWTGARNALMALDERVLKPTMTRLAMDSKSSTCCCTSFLTAPILAASIVVIALLMFLF</sequence>
<evidence type="ECO:0000313" key="36">
    <source>
        <dbReference type="EMBL" id="KAK0400087.1"/>
    </source>
</evidence>
<evidence type="ECO:0000256" key="4">
    <source>
        <dbReference type="ARBA" id="ARBA00009183"/>
    </source>
</evidence>
<evidence type="ECO:0000256" key="27">
    <source>
        <dbReference type="ARBA" id="ARBA00048088"/>
    </source>
</evidence>
<comment type="catalytic activity">
    <reaction evidence="29">
        <text>(2E)-geranial + NADPH + O2 + H(+) = (1E)-2,6-dimethylhepta-1,5-dien-1-yl formate + NADP(+) + H2O</text>
        <dbReference type="Rhea" id="RHEA:54860"/>
        <dbReference type="ChEBI" id="CHEBI:15377"/>
        <dbReference type="ChEBI" id="CHEBI:15378"/>
        <dbReference type="ChEBI" id="CHEBI:15379"/>
        <dbReference type="ChEBI" id="CHEBI:16980"/>
        <dbReference type="ChEBI" id="CHEBI:57783"/>
        <dbReference type="ChEBI" id="CHEBI:58349"/>
        <dbReference type="ChEBI" id="CHEBI:138375"/>
    </reaction>
    <physiologicalReaction direction="left-to-right" evidence="29">
        <dbReference type="Rhea" id="RHEA:54861"/>
    </physiologicalReaction>
</comment>